<organism evidence="1 2">
    <name type="scientific">Clostridium tepidiprofundi DSM 19306</name>
    <dbReference type="NCBI Taxonomy" id="1121338"/>
    <lineage>
        <taxon>Bacteria</taxon>
        <taxon>Bacillati</taxon>
        <taxon>Bacillota</taxon>
        <taxon>Clostridia</taxon>
        <taxon>Eubacteriales</taxon>
        <taxon>Clostridiaceae</taxon>
        <taxon>Clostridium</taxon>
    </lineage>
</organism>
<dbReference type="RefSeq" id="WP_066827523.1">
    <property type="nucleotide sequence ID" value="NZ_LTBA01000083.1"/>
</dbReference>
<dbReference type="AlphaFoldDB" id="A0A151AQ05"/>
<name>A0A151AQ05_9CLOT</name>
<dbReference type="EMBL" id="LTBA01000083">
    <property type="protein sequence ID" value="KYH29726.1"/>
    <property type="molecule type" value="Genomic_DNA"/>
</dbReference>
<reference evidence="1 2" key="1">
    <citation type="submission" date="2016-02" db="EMBL/GenBank/DDBJ databases">
        <title>Genome sequence of Clostridium tepidiprofundi DSM 19306.</title>
        <authorList>
            <person name="Poehlein A."/>
            <person name="Daniel R."/>
        </authorList>
    </citation>
    <scope>NUCLEOTIDE SEQUENCE [LARGE SCALE GENOMIC DNA]</scope>
    <source>
        <strain evidence="1 2">DSM 19306</strain>
    </source>
</reference>
<dbReference type="SUPFAM" id="SSF54427">
    <property type="entry name" value="NTF2-like"/>
    <property type="match status" value="1"/>
</dbReference>
<dbReference type="Proteomes" id="UP000075531">
    <property type="component" value="Unassembled WGS sequence"/>
</dbReference>
<evidence type="ECO:0000313" key="1">
    <source>
        <dbReference type="EMBL" id="KYH29726.1"/>
    </source>
</evidence>
<evidence type="ECO:0008006" key="3">
    <source>
        <dbReference type="Google" id="ProtNLM"/>
    </source>
</evidence>
<proteinExistence type="predicted"/>
<comment type="caution">
    <text evidence="1">The sequence shown here is derived from an EMBL/GenBank/DDBJ whole genome shotgun (WGS) entry which is preliminary data.</text>
</comment>
<sequence length="115" mass="13935">MEILEKYILEMEEKLLRTETRESPVKDDFVEFCSSGKEYHYTKGDVFNKIEYQCKITEFKLEQLSNHCVFVTYKLIKYSKSNKEKQYSLRSSIWKLLDDNWKMIFHQGTLQTKNK</sequence>
<gene>
    <name evidence="1" type="ORF">CLTEP_27010</name>
</gene>
<dbReference type="InterPro" id="IPR032710">
    <property type="entry name" value="NTF2-like_dom_sf"/>
</dbReference>
<dbReference type="PATRIC" id="fig|1121338.3.peg.2827"/>
<dbReference type="OrthoDB" id="121974at2"/>
<accession>A0A151AQ05</accession>
<keyword evidence="2" id="KW-1185">Reference proteome</keyword>
<protein>
    <recommendedName>
        <fullName evidence="3">DUF4440 domain-containing protein</fullName>
    </recommendedName>
</protein>
<dbReference type="STRING" id="1121338.CLTEP_27010"/>
<evidence type="ECO:0000313" key="2">
    <source>
        <dbReference type="Proteomes" id="UP000075531"/>
    </source>
</evidence>